<name>A0A9X3MWQ7_9ACTN</name>
<protein>
    <recommendedName>
        <fullName evidence="4">Ig-like domain-containing protein</fullName>
    </recommendedName>
</protein>
<gene>
    <name evidence="2" type="ORF">OM076_22575</name>
</gene>
<proteinExistence type="predicted"/>
<dbReference type="RefSeq" id="WP_270042318.1">
    <property type="nucleotide sequence ID" value="NZ_JAPDOD010000022.1"/>
</dbReference>
<comment type="caution">
    <text evidence="2">The sequence shown here is derived from an EMBL/GenBank/DDBJ whole genome shotgun (WGS) entry which is preliminary data.</text>
</comment>
<feature type="chain" id="PRO_5040837140" description="Ig-like domain-containing protein" evidence="1">
    <location>
        <begin position="23"/>
        <end position="455"/>
    </location>
</feature>
<evidence type="ECO:0000313" key="3">
    <source>
        <dbReference type="Proteomes" id="UP001149140"/>
    </source>
</evidence>
<dbReference type="EMBL" id="JAPDOD010000022">
    <property type="protein sequence ID" value="MDA0163076.1"/>
    <property type="molecule type" value="Genomic_DNA"/>
</dbReference>
<reference evidence="2" key="1">
    <citation type="submission" date="2022-10" db="EMBL/GenBank/DDBJ databases">
        <title>The WGS of Solirubrobacter ginsenosidimutans DSM 21036.</title>
        <authorList>
            <person name="Jiang Z."/>
        </authorList>
    </citation>
    <scope>NUCLEOTIDE SEQUENCE</scope>
    <source>
        <strain evidence="2">DSM 21036</strain>
    </source>
</reference>
<keyword evidence="1" id="KW-0732">Signal</keyword>
<evidence type="ECO:0000256" key="1">
    <source>
        <dbReference type="SAM" id="SignalP"/>
    </source>
</evidence>
<feature type="signal peptide" evidence="1">
    <location>
        <begin position="1"/>
        <end position="22"/>
    </location>
</feature>
<dbReference type="AlphaFoldDB" id="A0A9X3MWQ7"/>
<dbReference type="Proteomes" id="UP001149140">
    <property type="component" value="Unassembled WGS sequence"/>
</dbReference>
<evidence type="ECO:0000313" key="2">
    <source>
        <dbReference type="EMBL" id="MDA0163076.1"/>
    </source>
</evidence>
<sequence>MKLSVLGVAFAALGVSTSTASASDVWLWACHGPSGSAINSFGSHNLAGYGNGCSGAGSTLDDGGLRGLFTPVGGLVYGTDSAVLRVPSETKLTGLRVQRRVSGIATGMEYSLKAPSNAVTLESSTGDPVPAADKTFAVDPGSTVSGTVAIALGCPAAAGCAADGPATLDVSRIGMKVSDTQAPTFAVGGTRSPAAGTLDLDVHGNDAGVGLRYAEAGIEGTSLASKAFPATNCDDLSPDGATVDLPLDNDCAHVDKVDLHVSTTGLPDGDYTLLVRVTDWAGNVTEQRSPVEIANNVNLGTNTQTLSIGTSGAPTPNANANANANNNNGGILGASSQNCKTPRLSFSLSQKPLRVSKGVPVLQYGKRYRFNGRLTCVINGKRQSAPKRARIDVLNKIGKKTYSKAGTTVRDAGKLTIILAYKSSRTITFRFTNSDGKRSSVSIKVKVEKKKSSKR</sequence>
<evidence type="ECO:0008006" key="4">
    <source>
        <dbReference type="Google" id="ProtNLM"/>
    </source>
</evidence>
<keyword evidence="3" id="KW-1185">Reference proteome</keyword>
<accession>A0A9X3MWQ7</accession>
<organism evidence="2 3">
    <name type="scientific">Solirubrobacter ginsenosidimutans</name>
    <dbReference type="NCBI Taxonomy" id="490573"/>
    <lineage>
        <taxon>Bacteria</taxon>
        <taxon>Bacillati</taxon>
        <taxon>Actinomycetota</taxon>
        <taxon>Thermoleophilia</taxon>
        <taxon>Solirubrobacterales</taxon>
        <taxon>Solirubrobacteraceae</taxon>
        <taxon>Solirubrobacter</taxon>
    </lineage>
</organism>